<gene>
    <name evidence="1" type="ORF">FIBSPDRAFT_969130</name>
</gene>
<accession>A0A167TUJ6</accession>
<dbReference type="AlphaFoldDB" id="A0A167TUJ6"/>
<evidence type="ECO:0000313" key="1">
    <source>
        <dbReference type="EMBL" id="KZP03297.1"/>
    </source>
</evidence>
<name>A0A167TUJ6_9AGAM</name>
<proteinExistence type="predicted"/>
<reference evidence="1" key="1">
    <citation type="journal article" date="2016" name="Mol. Biol. Evol.">
        <title>Comparative Genomics of Early-Diverging Mushroom-Forming Fungi Provides Insights into the Origins of Lignocellulose Decay Capabilities.</title>
        <authorList>
            <person name="Nagy L.G."/>
            <person name="Riley R."/>
            <person name="Tritt A."/>
            <person name="Adam C."/>
            <person name="Daum C."/>
            <person name="Floudas D."/>
            <person name="Sun H."/>
            <person name="Yadav J.S."/>
            <person name="Pangilinan J."/>
            <person name="Larsson K.H."/>
            <person name="Matsuura K."/>
            <person name="Barry K."/>
            <person name="Labutti K."/>
            <person name="Kuo R."/>
            <person name="Ohm R.A."/>
            <person name="Bhattacharya S.S."/>
            <person name="Shirouzu T."/>
            <person name="Yoshinaga Y."/>
            <person name="Martin F.M."/>
            <person name="Grigoriev I.V."/>
            <person name="Hibbett D.S."/>
        </authorList>
    </citation>
    <scope>NUCLEOTIDE SEQUENCE [LARGE SCALE GENOMIC DNA]</scope>
    <source>
        <strain evidence="1">CBS 109695</strain>
    </source>
</reference>
<dbReference type="EMBL" id="KV418109">
    <property type="protein sequence ID" value="KZP03297.1"/>
    <property type="molecule type" value="Genomic_DNA"/>
</dbReference>
<sequence length="198" mass="21747">MTAGKTRTPFRQAVRPNEATFPVPFSLHLRHNLAENFGLLDLAAWFRRHIQGAAATVRHSPHCTFNARLQRPHAVSLYGRSNYHRHSRSFALARTAPFIHGSSDHTWIAFTRSQLLRAKQAAVTVQLSPHGTFDPRLQRPHVDSLYEVSSYHMQKGLQRQCGIAHTAPLGRGSSGPLWIAITGGSAIACRGGCNGGAA</sequence>
<protein>
    <submittedName>
        <fullName evidence="1">Uncharacterized protein</fullName>
    </submittedName>
</protein>
<organism evidence="1">
    <name type="scientific">Athelia psychrophila</name>
    <dbReference type="NCBI Taxonomy" id="1759441"/>
    <lineage>
        <taxon>Eukaryota</taxon>
        <taxon>Fungi</taxon>
        <taxon>Dikarya</taxon>
        <taxon>Basidiomycota</taxon>
        <taxon>Agaricomycotina</taxon>
        <taxon>Agaricomycetes</taxon>
        <taxon>Agaricomycetidae</taxon>
        <taxon>Atheliales</taxon>
        <taxon>Atheliaceae</taxon>
        <taxon>Athelia</taxon>
    </lineage>
</organism>